<keyword evidence="3" id="KW-1185">Reference proteome</keyword>
<comment type="caution">
    <text evidence="2">The sequence shown here is derived from an EMBL/GenBank/DDBJ whole genome shotgun (WGS) entry which is preliminary data.</text>
</comment>
<dbReference type="OrthoDB" id="3541690at2"/>
<feature type="compositionally biased region" description="Basic and acidic residues" evidence="1">
    <location>
        <begin position="328"/>
        <end position="341"/>
    </location>
</feature>
<dbReference type="EMBL" id="RBXT01000001">
    <property type="protein sequence ID" value="RKT76934.1"/>
    <property type="molecule type" value="Genomic_DNA"/>
</dbReference>
<name>A0A495XVV2_9MICO</name>
<dbReference type="RefSeq" id="WP_121030508.1">
    <property type="nucleotide sequence ID" value="NZ_RBXT01000001.1"/>
</dbReference>
<evidence type="ECO:0000313" key="2">
    <source>
        <dbReference type="EMBL" id="RKT76934.1"/>
    </source>
</evidence>
<dbReference type="AlphaFoldDB" id="A0A495XVV2"/>
<evidence type="ECO:0000256" key="1">
    <source>
        <dbReference type="SAM" id="MobiDB-lite"/>
    </source>
</evidence>
<sequence length="341" mass="36618">MILHLRAAVEELYSGPPDRFTARRGELVAEAKDAGDKDLARSVGRLRRPTLAAWAVNHLVRTRPDDLDELRRFAELLREAQRTLDGEQLRLLGRERARRVDALGAAVESAAADAGHPLGASAAVEVRDTLTALIADEDAERAVLTGALVKALQYSGFGSVDLDDVVAIDDDDAPEQGGDPRGRRSPALRVVDGRSDDENPVPGREEDSGESDGTSGAGPSGADSSGTDRDEEVARQERERADEVAARRAERRAAVRRRLASALEAASAALHAADRRVAVLQARQEEVTEGVADLERRLAAARQRLGKVTDELDEATAARDTAQAEEATAARDLQEHDGQDA</sequence>
<dbReference type="Proteomes" id="UP000278440">
    <property type="component" value="Unassembled WGS sequence"/>
</dbReference>
<gene>
    <name evidence="2" type="ORF">DFJ68_0337</name>
</gene>
<accession>A0A495XVV2</accession>
<organism evidence="2 3">
    <name type="scientific">Terracoccus luteus</name>
    <dbReference type="NCBI Taxonomy" id="53356"/>
    <lineage>
        <taxon>Bacteria</taxon>
        <taxon>Bacillati</taxon>
        <taxon>Actinomycetota</taxon>
        <taxon>Actinomycetes</taxon>
        <taxon>Micrococcales</taxon>
        <taxon>Intrasporangiaceae</taxon>
        <taxon>Terracoccus</taxon>
    </lineage>
</organism>
<proteinExistence type="predicted"/>
<feature type="region of interest" description="Disordered" evidence="1">
    <location>
        <begin position="316"/>
        <end position="341"/>
    </location>
</feature>
<feature type="region of interest" description="Disordered" evidence="1">
    <location>
        <begin position="169"/>
        <end position="250"/>
    </location>
</feature>
<evidence type="ECO:0000313" key="3">
    <source>
        <dbReference type="Proteomes" id="UP000278440"/>
    </source>
</evidence>
<protein>
    <submittedName>
        <fullName evidence="2">Uncharacterized protein</fullName>
    </submittedName>
</protein>
<feature type="compositionally biased region" description="Basic and acidic residues" evidence="1">
    <location>
        <begin position="226"/>
        <end position="250"/>
    </location>
</feature>
<reference evidence="2 3" key="1">
    <citation type="submission" date="2018-10" db="EMBL/GenBank/DDBJ databases">
        <title>Sequencing the genomes of 1000 actinobacteria strains.</title>
        <authorList>
            <person name="Klenk H.-P."/>
        </authorList>
    </citation>
    <scope>NUCLEOTIDE SEQUENCE [LARGE SCALE GENOMIC DNA]</scope>
    <source>
        <strain evidence="2 3">DSM 44267</strain>
    </source>
</reference>